<evidence type="ECO:0000256" key="12">
    <source>
        <dbReference type="ARBA" id="ARBA00040080"/>
    </source>
</evidence>
<organism evidence="15 16">
    <name type="scientific">Anaplasma ovis str. Haibei</name>
    <dbReference type="NCBI Taxonomy" id="1248439"/>
    <lineage>
        <taxon>Bacteria</taxon>
        <taxon>Pseudomonadati</taxon>
        <taxon>Pseudomonadota</taxon>
        <taxon>Alphaproteobacteria</taxon>
        <taxon>Rickettsiales</taxon>
        <taxon>Anaplasmataceae</taxon>
        <taxon>Anaplasma</taxon>
    </lineage>
</organism>
<feature type="transmembrane region" description="Helical" evidence="14">
    <location>
        <begin position="131"/>
        <end position="151"/>
    </location>
</feature>
<accession>A0A2Z2LIB3</accession>
<dbReference type="SUPFAM" id="SSF81345">
    <property type="entry name" value="ABC transporter involved in vitamin B12 uptake, BtuC"/>
    <property type="match status" value="1"/>
</dbReference>
<feature type="transmembrane region" description="Helical" evidence="14">
    <location>
        <begin position="48"/>
        <end position="76"/>
    </location>
</feature>
<dbReference type="KEGG" id="aoh:AOV_02805"/>
<evidence type="ECO:0000256" key="8">
    <source>
        <dbReference type="ARBA" id="ARBA00022906"/>
    </source>
</evidence>
<dbReference type="GO" id="GO:0043190">
    <property type="term" value="C:ATP-binding cassette (ABC) transporter complex"/>
    <property type="evidence" value="ECO:0007669"/>
    <property type="project" value="InterPro"/>
</dbReference>
<dbReference type="InterPro" id="IPR001626">
    <property type="entry name" value="ABC_TroCD"/>
</dbReference>
<evidence type="ECO:0000313" key="16">
    <source>
        <dbReference type="Proteomes" id="UP000259762"/>
    </source>
</evidence>
<evidence type="ECO:0000256" key="4">
    <source>
        <dbReference type="ARBA" id="ARBA00022448"/>
    </source>
</evidence>
<evidence type="ECO:0000256" key="5">
    <source>
        <dbReference type="ARBA" id="ARBA00022475"/>
    </source>
</evidence>
<gene>
    <name evidence="15" type="ORF">AOV_02805</name>
</gene>
<keyword evidence="8" id="KW-0864">Zinc transport</keyword>
<dbReference type="Proteomes" id="UP000259762">
    <property type="component" value="Chromosome"/>
</dbReference>
<name>A0A2Z2LIB3_9RICK</name>
<evidence type="ECO:0000256" key="2">
    <source>
        <dbReference type="ARBA" id="ARBA00004651"/>
    </source>
</evidence>
<dbReference type="PANTHER" id="PTHR30477:SF23">
    <property type="entry name" value="HIGH-AFFINITY ZINC UPTAKE SYSTEM MEMBRANE PROTEIN ZNUB"/>
    <property type="match status" value="1"/>
</dbReference>
<evidence type="ECO:0000313" key="15">
    <source>
        <dbReference type="EMBL" id="ASI47759.1"/>
    </source>
</evidence>
<dbReference type="GO" id="GO:0006829">
    <property type="term" value="P:zinc ion transport"/>
    <property type="evidence" value="ECO:0007669"/>
    <property type="project" value="UniProtKB-KW"/>
</dbReference>
<evidence type="ECO:0000256" key="10">
    <source>
        <dbReference type="ARBA" id="ARBA00023065"/>
    </source>
</evidence>
<protein>
    <recommendedName>
        <fullName evidence="12">High-affinity zinc uptake system membrane protein ZnuB</fullName>
    </recommendedName>
</protein>
<feature type="transmembrane region" description="Helical" evidence="14">
    <location>
        <begin position="12"/>
        <end position="36"/>
    </location>
</feature>
<dbReference type="GO" id="GO:0055085">
    <property type="term" value="P:transmembrane transport"/>
    <property type="evidence" value="ECO:0007669"/>
    <property type="project" value="InterPro"/>
</dbReference>
<dbReference type="OrthoDB" id="9783937at2"/>
<evidence type="ECO:0000256" key="3">
    <source>
        <dbReference type="ARBA" id="ARBA00008034"/>
    </source>
</evidence>
<proteinExistence type="inferred from homology"/>
<keyword evidence="5" id="KW-1003">Cell membrane</keyword>
<evidence type="ECO:0000256" key="1">
    <source>
        <dbReference type="ARBA" id="ARBA00002313"/>
    </source>
</evidence>
<evidence type="ECO:0000256" key="11">
    <source>
        <dbReference type="ARBA" id="ARBA00023136"/>
    </source>
</evidence>
<comment type="function">
    <text evidence="1">Involved in the high-affinity zinc uptake transport system.</text>
</comment>
<dbReference type="GO" id="GO:0010043">
    <property type="term" value="P:response to zinc ion"/>
    <property type="evidence" value="ECO:0007669"/>
    <property type="project" value="TreeGrafter"/>
</dbReference>
<feature type="transmembrane region" description="Helical" evidence="14">
    <location>
        <begin position="176"/>
        <end position="202"/>
    </location>
</feature>
<dbReference type="Gene3D" id="1.10.3470.10">
    <property type="entry name" value="ABC transporter involved in vitamin B12 uptake, BtuC"/>
    <property type="match status" value="1"/>
</dbReference>
<keyword evidence="10" id="KW-0406">Ion transport</keyword>
<dbReference type="InterPro" id="IPR037294">
    <property type="entry name" value="ABC_BtuC-like"/>
</dbReference>
<keyword evidence="7" id="KW-0862">Zinc</keyword>
<dbReference type="EMBL" id="CP015994">
    <property type="protein sequence ID" value="ASI47759.1"/>
    <property type="molecule type" value="Genomic_DNA"/>
</dbReference>
<feature type="transmembrane region" description="Helical" evidence="14">
    <location>
        <begin position="88"/>
        <end position="110"/>
    </location>
</feature>
<keyword evidence="11 14" id="KW-0472">Membrane</keyword>
<feature type="transmembrane region" description="Helical" evidence="14">
    <location>
        <begin position="214"/>
        <end position="236"/>
    </location>
</feature>
<feature type="transmembrane region" description="Helical" evidence="14">
    <location>
        <begin position="242"/>
        <end position="261"/>
    </location>
</feature>
<evidence type="ECO:0000256" key="13">
    <source>
        <dbReference type="RuleBase" id="RU003943"/>
    </source>
</evidence>
<evidence type="ECO:0000256" key="7">
    <source>
        <dbReference type="ARBA" id="ARBA00022833"/>
    </source>
</evidence>
<dbReference type="PANTHER" id="PTHR30477">
    <property type="entry name" value="ABC-TRANSPORTER METAL-BINDING PROTEIN"/>
    <property type="match status" value="1"/>
</dbReference>
<keyword evidence="9 14" id="KW-1133">Transmembrane helix</keyword>
<keyword evidence="16" id="KW-1185">Reference proteome</keyword>
<comment type="similarity">
    <text evidence="3 13">Belongs to the ABC-3 integral membrane protein family.</text>
</comment>
<reference evidence="15 16" key="2">
    <citation type="journal article" date="2019" name="BMC Genomics">
        <title>The Anaplasma ovis genome reveals a high proportion of pseudogenes.</title>
        <authorList>
            <person name="Liu Z."/>
            <person name="Peasley A.M."/>
            <person name="Yang J."/>
            <person name="Li Y."/>
            <person name="Guan G."/>
            <person name="Luo J."/>
            <person name="Yin H."/>
            <person name="Brayton K.A."/>
        </authorList>
    </citation>
    <scope>NUCLEOTIDE SEQUENCE [LARGE SCALE GENOMIC DNA]</scope>
    <source>
        <strain evidence="15 16">Haibei</strain>
    </source>
</reference>
<evidence type="ECO:0000256" key="6">
    <source>
        <dbReference type="ARBA" id="ARBA00022692"/>
    </source>
</evidence>
<evidence type="ECO:0000256" key="9">
    <source>
        <dbReference type="ARBA" id="ARBA00022989"/>
    </source>
</evidence>
<sequence>MSNIIFEDFFINGILAILTASLITAPLGSVMIWNRLSYMGDSVAHSSLLGVGIALLLEIHPSIGVFVVAVLLALIISLTTDKIHAIDTILNIMTSVVMSLSMILLSLVPSPGERVMHSLFGDVLMVGRSDLLEMAAIAITGIFVLVLRWRYWVAVSVSRDLSLSAGIKAGQIKTEIFVVSALVIVLFSRSVGILLITAFLTIPASGARLISKTPVQMVIVSVVISATSGVLGLLSAAKFDTFPGPMIIIASFSMLLLVYLFSKSKKL</sequence>
<dbReference type="RefSeq" id="WP_075139051.1">
    <property type="nucleotide sequence ID" value="NZ_CP015994.1"/>
</dbReference>
<dbReference type="AlphaFoldDB" id="A0A2Z2LIB3"/>
<dbReference type="Pfam" id="PF00950">
    <property type="entry name" value="ABC-3"/>
    <property type="match status" value="1"/>
</dbReference>
<evidence type="ECO:0000256" key="14">
    <source>
        <dbReference type="SAM" id="Phobius"/>
    </source>
</evidence>
<comment type="subcellular location">
    <subcellularLocation>
        <location evidence="2 13">Cell membrane</location>
        <topology evidence="2 13">Multi-pass membrane protein</topology>
    </subcellularLocation>
</comment>
<keyword evidence="4 13" id="KW-0813">Transport</keyword>
<keyword evidence="6 13" id="KW-0812">Transmembrane</keyword>
<reference evidence="16" key="1">
    <citation type="submission" date="2018-06" db="EMBL/GenBank/DDBJ databases">
        <title>The Anaplasma ovis genome reveals a high proportion of pseudogenes.</title>
        <authorList>
            <person name="Liu Z."/>
            <person name="Peasley A.M."/>
            <person name="Yang J."/>
            <person name="Li Y."/>
            <person name="Guan G."/>
            <person name="Luo J."/>
            <person name="Yin H."/>
            <person name="Brayton K.A."/>
        </authorList>
    </citation>
    <scope>NUCLEOTIDE SEQUENCE [LARGE SCALE GENOMIC DNA]</scope>
    <source>
        <strain evidence="16">Haibei</strain>
    </source>
</reference>